<feature type="domain" description="Methyltransferase FkbM" evidence="2">
    <location>
        <begin position="53"/>
        <end position="145"/>
    </location>
</feature>
<dbReference type="AlphaFoldDB" id="A0A0D3IY35"/>
<dbReference type="GeneID" id="17262316"/>
<feature type="region of interest" description="Disordered" evidence="1">
    <location>
        <begin position="474"/>
        <end position="509"/>
    </location>
</feature>
<reference evidence="4" key="1">
    <citation type="journal article" date="2013" name="Nature">
        <title>Pan genome of the phytoplankton Emiliania underpins its global distribution.</title>
        <authorList>
            <person name="Read B.A."/>
            <person name="Kegel J."/>
            <person name="Klute M.J."/>
            <person name="Kuo A."/>
            <person name="Lefebvre S.C."/>
            <person name="Maumus F."/>
            <person name="Mayer C."/>
            <person name="Miller J."/>
            <person name="Monier A."/>
            <person name="Salamov A."/>
            <person name="Young J."/>
            <person name="Aguilar M."/>
            <person name="Claverie J.M."/>
            <person name="Frickenhaus S."/>
            <person name="Gonzalez K."/>
            <person name="Herman E.K."/>
            <person name="Lin Y.C."/>
            <person name="Napier J."/>
            <person name="Ogata H."/>
            <person name="Sarno A.F."/>
            <person name="Shmutz J."/>
            <person name="Schroeder D."/>
            <person name="de Vargas C."/>
            <person name="Verret F."/>
            <person name="von Dassow P."/>
            <person name="Valentin K."/>
            <person name="Van de Peer Y."/>
            <person name="Wheeler G."/>
            <person name="Dacks J.B."/>
            <person name="Delwiche C.F."/>
            <person name="Dyhrman S.T."/>
            <person name="Glockner G."/>
            <person name="John U."/>
            <person name="Richards T."/>
            <person name="Worden A.Z."/>
            <person name="Zhang X."/>
            <person name="Grigoriev I.V."/>
            <person name="Allen A.E."/>
            <person name="Bidle K."/>
            <person name="Borodovsky M."/>
            <person name="Bowler C."/>
            <person name="Brownlee C."/>
            <person name="Cock J.M."/>
            <person name="Elias M."/>
            <person name="Gladyshev V.N."/>
            <person name="Groth M."/>
            <person name="Guda C."/>
            <person name="Hadaegh A."/>
            <person name="Iglesias-Rodriguez M.D."/>
            <person name="Jenkins J."/>
            <person name="Jones B.M."/>
            <person name="Lawson T."/>
            <person name="Leese F."/>
            <person name="Lindquist E."/>
            <person name="Lobanov A."/>
            <person name="Lomsadze A."/>
            <person name="Malik S.B."/>
            <person name="Marsh M.E."/>
            <person name="Mackinder L."/>
            <person name="Mock T."/>
            <person name="Mueller-Roeber B."/>
            <person name="Pagarete A."/>
            <person name="Parker M."/>
            <person name="Probert I."/>
            <person name="Quesneville H."/>
            <person name="Raines C."/>
            <person name="Rensing S.A."/>
            <person name="Riano-Pachon D.M."/>
            <person name="Richier S."/>
            <person name="Rokitta S."/>
            <person name="Shiraiwa Y."/>
            <person name="Soanes D.M."/>
            <person name="van der Giezen M."/>
            <person name="Wahlund T.M."/>
            <person name="Williams B."/>
            <person name="Wilson W."/>
            <person name="Wolfe G."/>
            <person name="Wurch L.L."/>
        </authorList>
    </citation>
    <scope>NUCLEOTIDE SEQUENCE</scope>
</reference>
<dbReference type="PaxDb" id="2903-EOD16170"/>
<accession>A0A0D3IY35</accession>
<name>A0A0D3IY35_EMIH1</name>
<dbReference type="InterPro" id="IPR006342">
    <property type="entry name" value="FkbM_mtfrase"/>
</dbReference>
<dbReference type="Gene3D" id="3.40.50.150">
    <property type="entry name" value="Vaccinia Virus protein VP39"/>
    <property type="match status" value="1"/>
</dbReference>
<feature type="compositionally biased region" description="Acidic residues" evidence="1">
    <location>
        <begin position="481"/>
        <end position="490"/>
    </location>
</feature>
<dbReference type="Pfam" id="PF05050">
    <property type="entry name" value="Methyltransf_21"/>
    <property type="match status" value="1"/>
</dbReference>
<organism evidence="3 4">
    <name type="scientific">Emiliania huxleyi (strain CCMP1516)</name>
    <dbReference type="NCBI Taxonomy" id="280463"/>
    <lineage>
        <taxon>Eukaryota</taxon>
        <taxon>Haptista</taxon>
        <taxon>Haptophyta</taxon>
        <taxon>Prymnesiophyceae</taxon>
        <taxon>Isochrysidales</taxon>
        <taxon>Noelaerhabdaceae</taxon>
        <taxon>Emiliania</taxon>
    </lineage>
</organism>
<dbReference type="HOGENOM" id="CLU_380557_0_0_1"/>
<dbReference type="EnsemblProtists" id="EOD16170">
    <property type="protein sequence ID" value="EOD16170"/>
    <property type="gene ID" value="EMIHUDRAFT_459197"/>
</dbReference>
<keyword evidence="4" id="KW-1185">Reference proteome</keyword>
<evidence type="ECO:0000259" key="2">
    <source>
        <dbReference type="Pfam" id="PF05050"/>
    </source>
</evidence>
<evidence type="ECO:0000313" key="3">
    <source>
        <dbReference type="EnsemblProtists" id="EOD16170"/>
    </source>
</evidence>
<dbReference type="KEGG" id="ehx:EMIHUDRAFT_459197"/>
<reference evidence="3" key="2">
    <citation type="submission" date="2024-10" db="UniProtKB">
        <authorList>
            <consortium name="EnsemblProtists"/>
        </authorList>
    </citation>
    <scope>IDENTIFICATION</scope>
</reference>
<proteinExistence type="predicted"/>
<dbReference type="InterPro" id="IPR029063">
    <property type="entry name" value="SAM-dependent_MTases_sf"/>
</dbReference>
<evidence type="ECO:0000256" key="1">
    <source>
        <dbReference type="SAM" id="MobiDB-lite"/>
    </source>
</evidence>
<dbReference type="SUPFAM" id="SSF53335">
    <property type="entry name" value="S-adenosyl-L-methionine-dependent methyltransferases"/>
    <property type="match status" value="1"/>
</dbReference>
<protein>
    <recommendedName>
        <fullName evidence="2">Methyltransferase FkbM domain-containing protein</fullName>
    </recommendedName>
</protein>
<dbReference type="Proteomes" id="UP000013827">
    <property type="component" value="Unassembled WGS sequence"/>
</dbReference>
<evidence type="ECO:0000313" key="4">
    <source>
        <dbReference type="Proteomes" id="UP000013827"/>
    </source>
</evidence>
<dbReference type="RefSeq" id="XP_005768599.1">
    <property type="nucleotide sequence ID" value="XM_005768542.1"/>
</dbReference>
<sequence>MERRTSRQGVRARFEMIPCACAGPGQEVGELEMFMHPLQECNSLLAAKAGVWAHGGDCVGKPAKRLKVPVVTLQPLLRQALAVLPRVQLLKLDVQGVEWPCLAGAGEEIARDLPSNDSNVMYADHHGRGAPDVAEMDAKLAPLGFVRQYCEARANNCYHRELNCLWTQRGRPPLWVTGRPQPRGRPAVQNDTSMKPAFRRVEYVSPLRTSTKPAAARTVTKQQRELEASLRLLLARPDAGAKLEHLLQQTSQMAAADRSIFMECLARAREPQDVQARGLEVHISIPLMPLPRGNGVSAAMAADGYWAEAYRAGRDKQRRGAGGWSFAAAQQCMHMHAMLAVHSLAPTAEQAFPPATGPTGDSPGHKLLLLVASHVGNEQRLALLRRSLASMVAQRGCGLVLLGWSSERALRDAVAAAISESQAACREVGAKKAGLNLLAVEQPGRRTQFEHYAALLREVEAAARRRRGGDNVAGLVRRGEAEEDGEEPLLEENASGGSDGAEGPEGRNAAAGRKLQLEAAAGHGGSWEEYWNFAVRLDALRPFFARASDGLLRSTYADMALYFYLRNAVPTTRFAPRSGFSSNWLYFYDKPLDPAAARDQKASAGVTPSPSDDALRAELRRELRRAAADAQPAGGGRAEIERRLADDGALLVFAGQQRSIAEMYCALFCGAPVLPSGAAFTALGLAAADDQLGELGWPASILDATQRCRAAALVHTAEAFGVWPGEPH</sequence>